<dbReference type="PROSITE" id="PS00061">
    <property type="entry name" value="ADH_SHORT"/>
    <property type="match status" value="1"/>
</dbReference>
<sequence>MSSAAESKGVALVTGAAQGIGRAIALQLAEDGFDVALNDIAAKETPLAAVKAEVIKLGRRATVVSADVSVDAEVKDMVARAVAALGGLDVMVANAAICKARGSLLDVPVDEWDQTFAINVRGVFLCYQHAARQMILQGRGGRIIGACSGAGKQGYAMLPDYSSSKFAVRGLTQAAAQEFGKHGITVNCYAPGTPFPLFRTEIRSVITPMIRAPRGHEQGGVLRGPQQAATGINPTPEDMGRVVSFLADKGSGFITGAHLPFNSYTCDISADGGRYFD</sequence>
<name>A0AAD7KG66_9AGAR</name>
<dbReference type="InterPro" id="IPR036291">
    <property type="entry name" value="NAD(P)-bd_dom_sf"/>
</dbReference>
<reference evidence="4" key="1">
    <citation type="submission" date="2023-03" db="EMBL/GenBank/DDBJ databases">
        <title>Massive genome expansion in bonnet fungi (Mycena s.s.) driven by repeated elements and novel gene families across ecological guilds.</title>
        <authorList>
            <consortium name="Lawrence Berkeley National Laboratory"/>
            <person name="Harder C.B."/>
            <person name="Miyauchi S."/>
            <person name="Viragh M."/>
            <person name="Kuo A."/>
            <person name="Thoen E."/>
            <person name="Andreopoulos B."/>
            <person name="Lu D."/>
            <person name="Skrede I."/>
            <person name="Drula E."/>
            <person name="Henrissat B."/>
            <person name="Morin E."/>
            <person name="Kohler A."/>
            <person name="Barry K."/>
            <person name="LaButti K."/>
            <person name="Morin E."/>
            <person name="Salamov A."/>
            <person name="Lipzen A."/>
            <person name="Mereny Z."/>
            <person name="Hegedus B."/>
            <person name="Baldrian P."/>
            <person name="Stursova M."/>
            <person name="Weitz H."/>
            <person name="Taylor A."/>
            <person name="Grigoriev I.V."/>
            <person name="Nagy L.G."/>
            <person name="Martin F."/>
            <person name="Kauserud H."/>
        </authorList>
    </citation>
    <scope>NUCLEOTIDE SEQUENCE</scope>
    <source>
        <strain evidence="4">CBHHK188m</strain>
    </source>
</reference>
<dbReference type="Pfam" id="PF00106">
    <property type="entry name" value="adh_short"/>
    <property type="match status" value="1"/>
</dbReference>
<dbReference type="GO" id="GO:0048038">
    <property type="term" value="F:quinone binding"/>
    <property type="evidence" value="ECO:0007669"/>
    <property type="project" value="TreeGrafter"/>
</dbReference>
<evidence type="ECO:0000256" key="1">
    <source>
        <dbReference type="ARBA" id="ARBA00006484"/>
    </source>
</evidence>
<dbReference type="SUPFAM" id="SSF51735">
    <property type="entry name" value="NAD(P)-binding Rossmann-fold domains"/>
    <property type="match status" value="1"/>
</dbReference>
<dbReference type="PRINTS" id="PR00080">
    <property type="entry name" value="SDRFAMILY"/>
</dbReference>
<dbReference type="GO" id="GO:0006633">
    <property type="term" value="P:fatty acid biosynthetic process"/>
    <property type="evidence" value="ECO:0007669"/>
    <property type="project" value="TreeGrafter"/>
</dbReference>
<organism evidence="4 5">
    <name type="scientific">Mycena maculata</name>
    <dbReference type="NCBI Taxonomy" id="230809"/>
    <lineage>
        <taxon>Eukaryota</taxon>
        <taxon>Fungi</taxon>
        <taxon>Dikarya</taxon>
        <taxon>Basidiomycota</taxon>
        <taxon>Agaricomycotina</taxon>
        <taxon>Agaricomycetes</taxon>
        <taxon>Agaricomycetidae</taxon>
        <taxon>Agaricales</taxon>
        <taxon>Marasmiineae</taxon>
        <taxon>Mycenaceae</taxon>
        <taxon>Mycena</taxon>
    </lineage>
</organism>
<evidence type="ECO:0000313" key="4">
    <source>
        <dbReference type="EMBL" id="KAJ7784945.1"/>
    </source>
</evidence>
<evidence type="ECO:0000313" key="5">
    <source>
        <dbReference type="Proteomes" id="UP001215280"/>
    </source>
</evidence>
<dbReference type="AlphaFoldDB" id="A0AAD7KG66"/>
<dbReference type="Proteomes" id="UP001215280">
    <property type="component" value="Unassembled WGS sequence"/>
</dbReference>
<dbReference type="InterPro" id="IPR002347">
    <property type="entry name" value="SDR_fam"/>
</dbReference>
<proteinExistence type="inferred from homology"/>
<dbReference type="PRINTS" id="PR00081">
    <property type="entry name" value="GDHRDH"/>
</dbReference>
<comment type="similarity">
    <text evidence="1 3">Belongs to the short-chain dehydrogenases/reductases (SDR) family.</text>
</comment>
<evidence type="ECO:0000256" key="2">
    <source>
        <dbReference type="ARBA" id="ARBA00022857"/>
    </source>
</evidence>
<dbReference type="InterPro" id="IPR020904">
    <property type="entry name" value="Sc_DH/Rdtase_CS"/>
</dbReference>
<dbReference type="PANTHER" id="PTHR42760">
    <property type="entry name" value="SHORT-CHAIN DEHYDROGENASES/REDUCTASES FAMILY MEMBER"/>
    <property type="match status" value="1"/>
</dbReference>
<dbReference type="FunFam" id="3.40.50.720:FF:000084">
    <property type="entry name" value="Short-chain dehydrogenase reductase"/>
    <property type="match status" value="1"/>
</dbReference>
<gene>
    <name evidence="4" type="ORF">DFH07DRAFT_900369</name>
</gene>
<comment type="caution">
    <text evidence="4">The sequence shown here is derived from an EMBL/GenBank/DDBJ whole genome shotgun (WGS) entry which is preliminary data.</text>
</comment>
<evidence type="ECO:0000256" key="3">
    <source>
        <dbReference type="RuleBase" id="RU000363"/>
    </source>
</evidence>
<keyword evidence="5" id="KW-1185">Reference proteome</keyword>
<dbReference type="Gene3D" id="3.40.50.720">
    <property type="entry name" value="NAD(P)-binding Rossmann-like Domain"/>
    <property type="match status" value="1"/>
</dbReference>
<dbReference type="EMBL" id="JARJLG010000001">
    <property type="protein sequence ID" value="KAJ7784945.1"/>
    <property type="molecule type" value="Genomic_DNA"/>
</dbReference>
<dbReference type="PANTHER" id="PTHR42760:SF121">
    <property type="entry name" value="3-OXOACYL-(ACYL-CARRIER-PROTEIN) REDUCTASE"/>
    <property type="match status" value="1"/>
</dbReference>
<protein>
    <recommendedName>
        <fullName evidence="6">NAD(P)-binding protein</fullName>
    </recommendedName>
</protein>
<evidence type="ECO:0008006" key="6">
    <source>
        <dbReference type="Google" id="ProtNLM"/>
    </source>
</evidence>
<accession>A0AAD7KG66</accession>
<keyword evidence="2" id="KW-0521">NADP</keyword>
<dbReference type="GO" id="GO:0016616">
    <property type="term" value="F:oxidoreductase activity, acting on the CH-OH group of donors, NAD or NADP as acceptor"/>
    <property type="evidence" value="ECO:0007669"/>
    <property type="project" value="TreeGrafter"/>
</dbReference>